<dbReference type="InterPro" id="IPR046758">
    <property type="entry name" value="Sey1/RHD3-like_3HB"/>
</dbReference>
<name>A0A4P9YR84_9FUNG</name>
<feature type="region of interest" description="Disordered" evidence="9">
    <location>
        <begin position="374"/>
        <end position="399"/>
    </location>
</feature>
<keyword evidence="5" id="KW-1133">Transmembrane helix</keyword>
<dbReference type="InterPro" id="IPR030386">
    <property type="entry name" value="G_GB1_RHD3_dom"/>
</dbReference>
<evidence type="ECO:0000313" key="11">
    <source>
        <dbReference type="EMBL" id="RKP22327.1"/>
    </source>
</evidence>
<evidence type="ECO:0000256" key="9">
    <source>
        <dbReference type="SAM" id="MobiDB-lite"/>
    </source>
</evidence>
<keyword evidence="1" id="KW-0812">Transmembrane</keyword>
<comment type="similarity">
    <text evidence="8">Belongs to the TRAFAC class dynamin-like GTPase superfamily. GB1/RHD3 GTPase family.</text>
</comment>
<dbReference type="AlphaFoldDB" id="A0A4P9YR84"/>
<evidence type="ECO:0000256" key="3">
    <source>
        <dbReference type="ARBA" id="ARBA00022801"/>
    </source>
</evidence>
<dbReference type="InterPro" id="IPR008803">
    <property type="entry name" value="RHD3/Sey1"/>
</dbReference>
<dbReference type="Pfam" id="PF20428">
    <property type="entry name" value="Sey1_3HB"/>
    <property type="match status" value="1"/>
</dbReference>
<organism evidence="11 12">
    <name type="scientific">Syncephalis pseudoplumigaleata</name>
    <dbReference type="NCBI Taxonomy" id="1712513"/>
    <lineage>
        <taxon>Eukaryota</taxon>
        <taxon>Fungi</taxon>
        <taxon>Fungi incertae sedis</taxon>
        <taxon>Zoopagomycota</taxon>
        <taxon>Zoopagomycotina</taxon>
        <taxon>Zoopagomycetes</taxon>
        <taxon>Zoopagales</taxon>
        <taxon>Piptocephalidaceae</taxon>
        <taxon>Syncephalis</taxon>
    </lineage>
</organism>
<dbReference type="GO" id="GO:0005783">
    <property type="term" value="C:endoplasmic reticulum"/>
    <property type="evidence" value="ECO:0007669"/>
    <property type="project" value="TreeGrafter"/>
</dbReference>
<keyword evidence="2" id="KW-0547">Nucleotide-binding</keyword>
<dbReference type="GO" id="GO:0003924">
    <property type="term" value="F:GTPase activity"/>
    <property type="evidence" value="ECO:0007669"/>
    <property type="project" value="TreeGrafter"/>
</dbReference>
<evidence type="ECO:0000256" key="7">
    <source>
        <dbReference type="ARBA" id="ARBA00023136"/>
    </source>
</evidence>
<keyword evidence="6" id="KW-0342">GTP-binding</keyword>
<keyword evidence="4" id="KW-0256">Endoplasmic reticulum</keyword>
<evidence type="ECO:0000313" key="12">
    <source>
        <dbReference type="Proteomes" id="UP000278143"/>
    </source>
</evidence>
<reference evidence="12" key="1">
    <citation type="journal article" date="2018" name="Nat. Microbiol.">
        <title>Leveraging single-cell genomics to expand the fungal tree of life.</title>
        <authorList>
            <person name="Ahrendt S.R."/>
            <person name="Quandt C.A."/>
            <person name="Ciobanu D."/>
            <person name="Clum A."/>
            <person name="Salamov A."/>
            <person name="Andreopoulos B."/>
            <person name="Cheng J.F."/>
            <person name="Woyke T."/>
            <person name="Pelin A."/>
            <person name="Henrissat B."/>
            <person name="Reynolds N.K."/>
            <person name="Benny G.L."/>
            <person name="Smith M.E."/>
            <person name="James T.Y."/>
            <person name="Grigoriev I.V."/>
        </authorList>
    </citation>
    <scope>NUCLEOTIDE SEQUENCE [LARGE SCALE GENOMIC DNA]</scope>
    <source>
        <strain evidence="12">Benny S71-1</strain>
    </source>
</reference>
<dbReference type="PANTHER" id="PTHR45923">
    <property type="entry name" value="PROTEIN SEY1"/>
    <property type="match status" value="1"/>
</dbReference>
<keyword evidence="7" id="KW-0472">Membrane</keyword>
<dbReference type="PANTHER" id="PTHR45923:SF2">
    <property type="entry name" value="PROTEIN SEY1"/>
    <property type="match status" value="1"/>
</dbReference>
<dbReference type="Proteomes" id="UP000278143">
    <property type="component" value="Unassembled WGS sequence"/>
</dbReference>
<sequence length="399" mass="46578">PEGLEDCSITDFFDTMFTALPHKILMPAKFDESVDVLRNRFMDKRDENYVFKPRYHKRIPADGFPHYASAIWEKIITNRDLDLPTQQELLAQYRCDEILNAAYAEFMTGIKPFQRPIESGKVVDELGERMQSYLVEALAAFDKNASRYHQQVYQRKREEMLAKCHATLHVLFLGQLKNLHKRATQQFGNILQERMTGATYDFLQVVTEARAVVLDAFNAGAKVLAILLENTDWTIEDTREQLEEDLSEIAAQRRVDEINKMIGTFEKTIRKDVDELVGLHLNEAKPDLWKSIFNGYKQVEEEAEAKLTERAERFGAGESEQKDCAIRLRRRGWECLSKKVCDELADNMVLVKLRNRLEEKFRYDEQGLPRVWKPEDDMDSHFQQAKDEVSRGGRRRHCY</sequence>
<evidence type="ECO:0000256" key="1">
    <source>
        <dbReference type="ARBA" id="ARBA00022692"/>
    </source>
</evidence>
<accession>A0A4P9YR84</accession>
<gene>
    <name evidence="11" type="ORF">SYNPS1DRAFT_20205</name>
</gene>
<dbReference type="Pfam" id="PF05879">
    <property type="entry name" value="RHD3_GTPase"/>
    <property type="match status" value="1"/>
</dbReference>
<evidence type="ECO:0000256" key="2">
    <source>
        <dbReference type="ARBA" id="ARBA00022741"/>
    </source>
</evidence>
<dbReference type="GO" id="GO:0016320">
    <property type="term" value="P:endoplasmic reticulum membrane fusion"/>
    <property type="evidence" value="ECO:0007669"/>
    <property type="project" value="TreeGrafter"/>
</dbReference>
<evidence type="ECO:0000256" key="5">
    <source>
        <dbReference type="ARBA" id="ARBA00022989"/>
    </source>
</evidence>
<proteinExistence type="inferred from homology"/>
<feature type="non-terminal residue" evidence="11">
    <location>
        <position position="1"/>
    </location>
</feature>
<dbReference type="GO" id="GO:0005525">
    <property type="term" value="F:GTP binding"/>
    <property type="evidence" value="ECO:0007669"/>
    <property type="project" value="UniProtKB-KW"/>
</dbReference>
<evidence type="ECO:0000256" key="6">
    <source>
        <dbReference type="ARBA" id="ARBA00023134"/>
    </source>
</evidence>
<evidence type="ECO:0000259" key="10">
    <source>
        <dbReference type="PROSITE" id="PS51715"/>
    </source>
</evidence>
<protein>
    <submittedName>
        <fullName evidence="11">RHD3/Sey1</fullName>
    </submittedName>
</protein>
<keyword evidence="12" id="KW-1185">Reference proteome</keyword>
<keyword evidence="3" id="KW-0378">Hydrolase</keyword>
<evidence type="ECO:0000256" key="8">
    <source>
        <dbReference type="PROSITE-ProRule" id="PRU01052"/>
    </source>
</evidence>
<feature type="domain" description="GB1/RHD3-type G" evidence="10">
    <location>
        <begin position="1"/>
        <end position="68"/>
    </location>
</feature>
<evidence type="ECO:0000256" key="4">
    <source>
        <dbReference type="ARBA" id="ARBA00022824"/>
    </source>
</evidence>
<dbReference type="OrthoDB" id="1597724at2759"/>
<dbReference type="PROSITE" id="PS51715">
    <property type="entry name" value="G_GB1_RHD3"/>
    <property type="match status" value="1"/>
</dbReference>
<dbReference type="EMBL" id="KZ992252">
    <property type="protein sequence ID" value="RKP22327.1"/>
    <property type="molecule type" value="Genomic_DNA"/>
</dbReference>